<dbReference type="AlphaFoldDB" id="A0AA41XAT0"/>
<name>A0AA41XAT0_9BACI</name>
<feature type="chain" id="PRO_5041444955" evidence="2">
    <location>
        <begin position="24"/>
        <end position="250"/>
    </location>
</feature>
<evidence type="ECO:0000313" key="4">
    <source>
        <dbReference type="Proteomes" id="UP001156102"/>
    </source>
</evidence>
<feature type="compositionally biased region" description="Gly residues" evidence="1">
    <location>
        <begin position="240"/>
        <end position="250"/>
    </location>
</feature>
<dbReference type="RefSeq" id="WP_254759350.1">
    <property type="nucleotide sequence ID" value="NZ_JANCLT010000006.1"/>
</dbReference>
<feature type="compositionally biased region" description="Basic and acidic residues" evidence="1">
    <location>
        <begin position="153"/>
        <end position="171"/>
    </location>
</feature>
<feature type="signal peptide" evidence="2">
    <location>
        <begin position="1"/>
        <end position="23"/>
    </location>
</feature>
<dbReference type="Pfam" id="PF14042">
    <property type="entry name" value="DUF4247"/>
    <property type="match status" value="1"/>
</dbReference>
<feature type="region of interest" description="Disordered" evidence="1">
    <location>
        <begin position="149"/>
        <end position="250"/>
    </location>
</feature>
<evidence type="ECO:0000256" key="2">
    <source>
        <dbReference type="SAM" id="SignalP"/>
    </source>
</evidence>
<sequence length="250" mass="27404">MTKRLLTWLKVVVAMAVAFTVLAGCGSVSQTVQKDYPLESVVRDGNQRSYVYWAAGETVPQVAKKLTEQRQPDQMSKEDSKQMFLVYPDELYNLQQDADKPSDTIIEVSNDEFVRQNYSPSFLQGFLLASVLDNIFGGRGGYYGNYRGYNSRDLQKPSVDYRKPTTEEKRIVPPLTRDGTGSIIRRGDSAGGSGSSTPSTRTPSGGSSGKIIRSPDSGTNVTPSTPRVTTPPRVSPPRTGSGGGRIIRRR</sequence>
<keyword evidence="2" id="KW-0732">Signal</keyword>
<comment type="caution">
    <text evidence="3">The sequence shown here is derived from an EMBL/GenBank/DDBJ whole genome shotgun (WGS) entry which is preliminary data.</text>
</comment>
<dbReference type="EMBL" id="JANCLT010000006">
    <property type="protein sequence ID" value="MCP8969428.1"/>
    <property type="molecule type" value="Genomic_DNA"/>
</dbReference>
<accession>A0AA41XAT0</accession>
<feature type="compositionally biased region" description="Low complexity" evidence="1">
    <location>
        <begin position="195"/>
        <end position="205"/>
    </location>
</feature>
<dbReference type="PROSITE" id="PS51257">
    <property type="entry name" value="PROKAR_LIPOPROTEIN"/>
    <property type="match status" value="1"/>
</dbReference>
<evidence type="ECO:0000313" key="3">
    <source>
        <dbReference type="EMBL" id="MCP8969428.1"/>
    </source>
</evidence>
<dbReference type="InterPro" id="IPR025341">
    <property type="entry name" value="DUF4247"/>
</dbReference>
<keyword evidence="4" id="KW-1185">Reference proteome</keyword>
<reference evidence="3" key="1">
    <citation type="submission" date="2022-07" db="EMBL/GenBank/DDBJ databases">
        <authorList>
            <person name="Li W.-J."/>
            <person name="Deng Q.-Q."/>
        </authorList>
    </citation>
    <scope>NUCLEOTIDE SEQUENCE</scope>
    <source>
        <strain evidence="3">SYSU M60031</strain>
    </source>
</reference>
<feature type="compositionally biased region" description="Low complexity" evidence="1">
    <location>
        <begin position="221"/>
        <end position="239"/>
    </location>
</feature>
<protein>
    <submittedName>
        <fullName evidence="3">DUF4247 domain-containing protein</fullName>
    </submittedName>
</protein>
<evidence type="ECO:0000256" key="1">
    <source>
        <dbReference type="SAM" id="MobiDB-lite"/>
    </source>
</evidence>
<gene>
    <name evidence="3" type="ORF">NK662_12910</name>
</gene>
<proteinExistence type="predicted"/>
<dbReference type="Proteomes" id="UP001156102">
    <property type="component" value="Unassembled WGS sequence"/>
</dbReference>
<organism evidence="3 4">
    <name type="scientific">Ectobacillus ponti</name>
    <dbReference type="NCBI Taxonomy" id="2961894"/>
    <lineage>
        <taxon>Bacteria</taxon>
        <taxon>Bacillati</taxon>
        <taxon>Bacillota</taxon>
        <taxon>Bacilli</taxon>
        <taxon>Bacillales</taxon>
        <taxon>Bacillaceae</taxon>
        <taxon>Ectobacillus</taxon>
    </lineage>
</organism>